<evidence type="ECO:0000313" key="3">
    <source>
        <dbReference type="Proteomes" id="UP000199220"/>
    </source>
</evidence>
<evidence type="ECO:0000313" key="2">
    <source>
        <dbReference type="EMBL" id="SEE94054.1"/>
    </source>
</evidence>
<dbReference type="STRING" id="648782.SAMN04488554_3735"/>
<dbReference type="CDD" id="cd11614">
    <property type="entry name" value="SAF_CpaB_FlgA_like"/>
    <property type="match status" value="1"/>
</dbReference>
<dbReference type="InterPro" id="IPR013974">
    <property type="entry name" value="SAF"/>
</dbReference>
<sequence>MTTSPRLRGLLWRFRFVLAVACLTGAGLLLLGELRPGPDTVTVTVTARDLPAGTVLTSADLREEQVLATPEGAVAGGQLVGATLVAGLPAGMPIPETLLVGPGLIDAAPPGSVVLPVRLADPSLMALVRVGDRLDLYRAPSDAAGVAGESSRAELVAESALVLGRMGAEDAPTGLLTIETGDESGVVIVAVPRDGATVLSGASSLAPVRAVLVPGESL</sequence>
<feature type="domain" description="SAF" evidence="1">
    <location>
        <begin position="41"/>
        <end position="100"/>
    </location>
</feature>
<accession>A0A1H5MXG8</accession>
<dbReference type="Pfam" id="PF08666">
    <property type="entry name" value="SAF"/>
    <property type="match status" value="1"/>
</dbReference>
<dbReference type="OrthoDB" id="4830010at2"/>
<keyword evidence="3" id="KW-1185">Reference proteome</keyword>
<dbReference type="AlphaFoldDB" id="A0A1H5MXG8"/>
<protein>
    <submittedName>
        <fullName evidence="2">SAF domain-containing protein</fullName>
    </submittedName>
</protein>
<evidence type="ECO:0000259" key="1">
    <source>
        <dbReference type="SMART" id="SM00858"/>
    </source>
</evidence>
<name>A0A1H5MXG8_9MICO</name>
<dbReference type="EMBL" id="FNTX01000002">
    <property type="protein sequence ID" value="SEE94054.1"/>
    <property type="molecule type" value="Genomic_DNA"/>
</dbReference>
<dbReference type="Proteomes" id="UP000199220">
    <property type="component" value="Unassembled WGS sequence"/>
</dbReference>
<gene>
    <name evidence="2" type="ORF">SAMN04488554_3735</name>
</gene>
<dbReference type="SMART" id="SM00858">
    <property type="entry name" value="SAF"/>
    <property type="match status" value="1"/>
</dbReference>
<organism evidence="2 3">
    <name type="scientific">Ruania alba</name>
    <dbReference type="NCBI Taxonomy" id="648782"/>
    <lineage>
        <taxon>Bacteria</taxon>
        <taxon>Bacillati</taxon>
        <taxon>Actinomycetota</taxon>
        <taxon>Actinomycetes</taxon>
        <taxon>Micrococcales</taxon>
        <taxon>Ruaniaceae</taxon>
        <taxon>Ruania</taxon>
    </lineage>
</organism>
<dbReference type="RefSeq" id="WP_089774568.1">
    <property type="nucleotide sequence ID" value="NZ_FNTX01000002.1"/>
</dbReference>
<reference evidence="3" key="1">
    <citation type="submission" date="2016-10" db="EMBL/GenBank/DDBJ databases">
        <authorList>
            <person name="Varghese N."/>
            <person name="Submissions S."/>
        </authorList>
    </citation>
    <scope>NUCLEOTIDE SEQUENCE [LARGE SCALE GENOMIC DNA]</scope>
    <source>
        <strain evidence="3">DSM 21368</strain>
    </source>
</reference>
<proteinExistence type="predicted"/>